<feature type="compositionally biased region" description="Basic and acidic residues" evidence="1">
    <location>
        <begin position="11"/>
        <end position="21"/>
    </location>
</feature>
<evidence type="ECO:0000313" key="2">
    <source>
        <dbReference type="EMBL" id="KAF7511204.1"/>
    </source>
</evidence>
<feature type="region of interest" description="Disordered" evidence="1">
    <location>
        <begin position="85"/>
        <end position="109"/>
    </location>
</feature>
<feature type="compositionally biased region" description="Polar residues" evidence="1">
    <location>
        <begin position="85"/>
        <end position="97"/>
    </location>
</feature>
<comment type="caution">
    <text evidence="2">The sequence shown here is derived from an EMBL/GenBank/DDBJ whole genome shotgun (WGS) entry which is preliminary data.</text>
</comment>
<sequence length="109" mass="12134">MPKRSSQRGSKQPELRPRTEYRSCCSTHMSKMQTRHAACWSRTYPTAATPPDERYNSPSSAGFSVTQWLLVQAAKVPPITCKPTPTLSPTCIPQPSTFPVGEQNRLPES</sequence>
<feature type="region of interest" description="Disordered" evidence="1">
    <location>
        <begin position="1"/>
        <end position="21"/>
    </location>
</feature>
<evidence type="ECO:0000313" key="3">
    <source>
        <dbReference type="Proteomes" id="UP000606974"/>
    </source>
</evidence>
<dbReference type="Proteomes" id="UP000606974">
    <property type="component" value="Unassembled WGS sequence"/>
</dbReference>
<accession>A0A8H7APM2</accession>
<reference evidence="2" key="1">
    <citation type="submission" date="2020-02" db="EMBL/GenBank/DDBJ databases">
        <authorList>
            <person name="Palmer J.M."/>
        </authorList>
    </citation>
    <scope>NUCLEOTIDE SEQUENCE</scope>
    <source>
        <strain evidence="2">EPUS1.4</strain>
        <tissue evidence="2">Thallus</tissue>
    </source>
</reference>
<dbReference type="EMBL" id="JAACFV010000022">
    <property type="protein sequence ID" value="KAF7511204.1"/>
    <property type="molecule type" value="Genomic_DNA"/>
</dbReference>
<protein>
    <submittedName>
        <fullName evidence="2">Uncharacterized protein</fullName>
    </submittedName>
</protein>
<organism evidence="2 3">
    <name type="scientific">Endocarpon pusillum</name>
    <dbReference type="NCBI Taxonomy" id="364733"/>
    <lineage>
        <taxon>Eukaryota</taxon>
        <taxon>Fungi</taxon>
        <taxon>Dikarya</taxon>
        <taxon>Ascomycota</taxon>
        <taxon>Pezizomycotina</taxon>
        <taxon>Eurotiomycetes</taxon>
        <taxon>Chaetothyriomycetidae</taxon>
        <taxon>Verrucariales</taxon>
        <taxon>Verrucariaceae</taxon>
        <taxon>Endocarpon</taxon>
    </lineage>
</organism>
<name>A0A8H7APM2_9EURO</name>
<dbReference type="AlphaFoldDB" id="A0A8H7APM2"/>
<keyword evidence="3" id="KW-1185">Reference proteome</keyword>
<gene>
    <name evidence="2" type="ORF">GJ744_005101</name>
</gene>
<evidence type="ECO:0000256" key="1">
    <source>
        <dbReference type="SAM" id="MobiDB-lite"/>
    </source>
</evidence>
<proteinExistence type="predicted"/>